<dbReference type="EMBL" id="MDYQ01000310">
    <property type="protein sequence ID" value="PRP76643.1"/>
    <property type="molecule type" value="Genomic_DNA"/>
</dbReference>
<organism evidence="1 2">
    <name type="scientific">Planoprotostelium fungivorum</name>
    <dbReference type="NCBI Taxonomy" id="1890364"/>
    <lineage>
        <taxon>Eukaryota</taxon>
        <taxon>Amoebozoa</taxon>
        <taxon>Evosea</taxon>
        <taxon>Variosea</taxon>
        <taxon>Cavosteliida</taxon>
        <taxon>Cavosteliaceae</taxon>
        <taxon>Planoprotostelium</taxon>
    </lineage>
</organism>
<protein>
    <submittedName>
        <fullName evidence="1">Uncharacterized protein</fullName>
    </submittedName>
</protein>
<dbReference type="AlphaFoldDB" id="A0A2P6MY81"/>
<keyword evidence="2" id="KW-1185">Reference proteome</keyword>
<dbReference type="InParanoid" id="A0A2P6MY81"/>
<proteinExistence type="predicted"/>
<accession>A0A2P6MY81</accession>
<evidence type="ECO:0000313" key="1">
    <source>
        <dbReference type="EMBL" id="PRP76643.1"/>
    </source>
</evidence>
<reference evidence="1 2" key="1">
    <citation type="journal article" date="2018" name="Genome Biol. Evol.">
        <title>Multiple Roots of Fruiting Body Formation in Amoebozoa.</title>
        <authorList>
            <person name="Hillmann F."/>
            <person name="Forbes G."/>
            <person name="Novohradska S."/>
            <person name="Ferling I."/>
            <person name="Riege K."/>
            <person name="Groth M."/>
            <person name="Westermann M."/>
            <person name="Marz M."/>
            <person name="Spaller T."/>
            <person name="Winckler T."/>
            <person name="Schaap P."/>
            <person name="Glockner G."/>
        </authorList>
    </citation>
    <scope>NUCLEOTIDE SEQUENCE [LARGE SCALE GENOMIC DNA]</scope>
    <source>
        <strain evidence="1 2">Jena</strain>
    </source>
</reference>
<gene>
    <name evidence="1" type="ORF">PROFUN_14969</name>
</gene>
<sequence>MTQDVTLNNFKALFPDVEQKAVDNCLDISEVLHVNLNNSPLRSPFLINHQEQALPKMIYLCQSLG</sequence>
<name>A0A2P6MY81_9EUKA</name>
<comment type="caution">
    <text evidence="1">The sequence shown here is derived from an EMBL/GenBank/DDBJ whole genome shotgun (WGS) entry which is preliminary data.</text>
</comment>
<dbReference type="Proteomes" id="UP000241769">
    <property type="component" value="Unassembled WGS sequence"/>
</dbReference>
<evidence type="ECO:0000313" key="2">
    <source>
        <dbReference type="Proteomes" id="UP000241769"/>
    </source>
</evidence>